<dbReference type="RefSeq" id="WP_378035767.1">
    <property type="nucleotide sequence ID" value="NZ_JBHSIV010000007.1"/>
</dbReference>
<gene>
    <name evidence="1" type="ORF">ACFPBZ_09415</name>
</gene>
<protein>
    <submittedName>
        <fullName evidence="1">Winged helix DNA-binding domain-containing protein</fullName>
    </submittedName>
</protein>
<reference evidence="2" key="1">
    <citation type="journal article" date="2019" name="Int. J. Syst. Evol. Microbiol.">
        <title>The Global Catalogue of Microorganisms (GCM) 10K type strain sequencing project: providing services to taxonomists for standard genome sequencing and annotation.</title>
        <authorList>
            <consortium name="The Broad Institute Genomics Platform"/>
            <consortium name="The Broad Institute Genome Sequencing Center for Infectious Disease"/>
            <person name="Wu L."/>
            <person name="Ma J."/>
        </authorList>
    </citation>
    <scope>NUCLEOTIDE SEQUENCE [LARGE SCALE GENOMIC DNA]</scope>
    <source>
        <strain evidence="2">CGMCC 4.7093</strain>
    </source>
</reference>
<sequence>MNTLGLLRLAALRLVGERAATPADAAAWLGCAQGQDLPGVLESIALRTASGSVDEVRAAFDEGRLVRSWPMRGTLHVVAAEDLAWMLPLGTPRPLAAAAQRRGGLGLDDATIERAGEVAVEVLTGGGRRTRAELIACWAEAGLDLASSRGYHTLAVLCQRGLLVQGPFAGPKEQAFVLLDEWVPGPRRLDRDEALAEWARRFFRSHGPADRKDFSRWTGIPAADVTTAIEGARDDLVETDGRLHDPATRDRLAAADDPGAELLLPGFDEFVLGYADRSQVLDPEHADRICPGNNGIFRPTIVRHGQVVGTWAWKGTGKKRRVEREPF</sequence>
<name>A0ABV9YL70_9PSEU</name>
<dbReference type="InterPro" id="IPR009351">
    <property type="entry name" value="AlkZ-like"/>
</dbReference>
<organism evidence="1 2">
    <name type="scientific">Actinomycetospora atypica</name>
    <dbReference type="NCBI Taxonomy" id="1290095"/>
    <lineage>
        <taxon>Bacteria</taxon>
        <taxon>Bacillati</taxon>
        <taxon>Actinomycetota</taxon>
        <taxon>Actinomycetes</taxon>
        <taxon>Pseudonocardiales</taxon>
        <taxon>Pseudonocardiaceae</taxon>
        <taxon>Actinomycetospora</taxon>
    </lineage>
</organism>
<evidence type="ECO:0000313" key="1">
    <source>
        <dbReference type="EMBL" id="MFC5062422.1"/>
    </source>
</evidence>
<accession>A0ABV9YL70</accession>
<proteinExistence type="predicted"/>
<keyword evidence="2" id="KW-1185">Reference proteome</keyword>
<keyword evidence="1" id="KW-0238">DNA-binding</keyword>
<dbReference type="EMBL" id="JBHSIV010000007">
    <property type="protein sequence ID" value="MFC5062422.1"/>
    <property type="molecule type" value="Genomic_DNA"/>
</dbReference>
<dbReference type="Proteomes" id="UP001595947">
    <property type="component" value="Unassembled WGS sequence"/>
</dbReference>
<comment type="caution">
    <text evidence="1">The sequence shown here is derived from an EMBL/GenBank/DDBJ whole genome shotgun (WGS) entry which is preliminary data.</text>
</comment>
<dbReference type="Pfam" id="PF06224">
    <property type="entry name" value="AlkZ-like"/>
    <property type="match status" value="1"/>
</dbReference>
<evidence type="ECO:0000313" key="2">
    <source>
        <dbReference type="Proteomes" id="UP001595947"/>
    </source>
</evidence>
<dbReference type="PANTHER" id="PTHR38479:SF2">
    <property type="entry name" value="WINGED HELIX DNA-BINDING DOMAIN-CONTAINING PROTEIN"/>
    <property type="match status" value="1"/>
</dbReference>
<dbReference type="GO" id="GO:0003677">
    <property type="term" value="F:DNA binding"/>
    <property type="evidence" value="ECO:0007669"/>
    <property type="project" value="UniProtKB-KW"/>
</dbReference>
<dbReference type="PANTHER" id="PTHR38479">
    <property type="entry name" value="LMO0824 PROTEIN"/>
    <property type="match status" value="1"/>
</dbReference>